<keyword evidence="11" id="KW-1185">Reference proteome</keyword>
<dbReference type="Proteomes" id="UP000265800">
    <property type="component" value="Unassembled WGS sequence"/>
</dbReference>
<reference evidence="10 11" key="1">
    <citation type="submission" date="2018-08" db="EMBL/GenBank/DDBJ databases">
        <title>Meiothermus luteus KCTC 52599 genome sequencing project.</title>
        <authorList>
            <person name="Da Costa M.S."/>
            <person name="Albuquerque L."/>
            <person name="Raposo P."/>
            <person name="Froufe H.J.C."/>
            <person name="Barroso C.S."/>
            <person name="Egas C."/>
        </authorList>
    </citation>
    <scope>NUCLEOTIDE SEQUENCE [LARGE SCALE GENOMIC DNA]</scope>
    <source>
        <strain evidence="10 11">KCTC 52599</strain>
    </source>
</reference>
<sequence>MARLSTHVLDTTHGRPAAGMRLELYRLEESGARTLVASAITNADGRTDTPLLSGEALPIGVYELVFHVADYFAAQGVRLPSPPFLDAVPIRFGIAEAQGHYHVPLLVSPFGYSTYRGS</sequence>
<evidence type="ECO:0000259" key="9">
    <source>
        <dbReference type="Pfam" id="PF00576"/>
    </source>
</evidence>
<evidence type="ECO:0000256" key="4">
    <source>
        <dbReference type="ARBA" id="ARBA00011881"/>
    </source>
</evidence>
<dbReference type="InterPro" id="IPR023416">
    <property type="entry name" value="Transthyretin/HIU_hydrolase_d"/>
</dbReference>
<feature type="binding site" evidence="7">
    <location>
        <position position="7"/>
    </location>
    <ligand>
        <name>substrate</name>
    </ligand>
</feature>
<dbReference type="GO" id="GO:0006144">
    <property type="term" value="P:purine nucleobase metabolic process"/>
    <property type="evidence" value="ECO:0007669"/>
    <property type="project" value="UniProtKB-KW"/>
</dbReference>
<dbReference type="InterPro" id="IPR000895">
    <property type="entry name" value="Transthyretin/HIU_hydrolase"/>
</dbReference>
<comment type="similarity">
    <text evidence="3 8">Belongs to the transthyretin family. 5-hydroxyisourate hydrolase subfamily.</text>
</comment>
<dbReference type="InterPro" id="IPR014306">
    <property type="entry name" value="Hydroxyisourate_hydrolase"/>
</dbReference>
<dbReference type="FunFam" id="2.60.40.180:FF:000005">
    <property type="entry name" value="5-hydroxyisourate hydrolase"/>
    <property type="match status" value="1"/>
</dbReference>
<dbReference type="EC" id="3.5.2.17" evidence="8"/>
<proteinExistence type="inferred from homology"/>
<dbReference type="OrthoDB" id="9792386at2"/>
<evidence type="ECO:0000256" key="8">
    <source>
        <dbReference type="RuleBase" id="RU361270"/>
    </source>
</evidence>
<evidence type="ECO:0000256" key="6">
    <source>
        <dbReference type="ARBA" id="ARBA00022801"/>
    </source>
</evidence>
<accession>A0A399EZP6</accession>
<dbReference type="EMBL" id="QWKZ01000009">
    <property type="protein sequence ID" value="RIH88876.1"/>
    <property type="molecule type" value="Genomic_DNA"/>
</dbReference>
<dbReference type="Pfam" id="PF00576">
    <property type="entry name" value="Transthyretin"/>
    <property type="match status" value="1"/>
</dbReference>
<dbReference type="SUPFAM" id="SSF49472">
    <property type="entry name" value="Transthyretin (synonym: prealbumin)"/>
    <property type="match status" value="1"/>
</dbReference>
<evidence type="ECO:0000256" key="3">
    <source>
        <dbReference type="ARBA" id="ARBA00009850"/>
    </source>
</evidence>
<dbReference type="Gene3D" id="2.60.40.180">
    <property type="entry name" value="Transthyretin/hydroxyisourate hydrolase domain"/>
    <property type="match status" value="1"/>
</dbReference>
<feature type="binding site" evidence="7">
    <location>
        <position position="115"/>
    </location>
    <ligand>
        <name>substrate</name>
    </ligand>
</feature>
<evidence type="ECO:0000313" key="11">
    <source>
        <dbReference type="Proteomes" id="UP000265800"/>
    </source>
</evidence>
<evidence type="ECO:0000256" key="1">
    <source>
        <dbReference type="ARBA" id="ARBA00001043"/>
    </source>
</evidence>
<feature type="binding site" evidence="7">
    <location>
        <position position="46"/>
    </location>
    <ligand>
        <name>substrate</name>
    </ligand>
</feature>
<comment type="function">
    <text evidence="2">Catalyzes the hydrolysis of 5-hydroxyisourate (HIU) to 2-oxo-4-hydroxy-4-carboxy-5-ureidoimidazoline (OHCU).</text>
</comment>
<dbReference type="PRINTS" id="PR00189">
    <property type="entry name" value="TRNSTHYRETIN"/>
</dbReference>
<feature type="domain" description="Transthyretin/hydroxyisourate hydrolase" evidence="9">
    <location>
        <begin position="4"/>
        <end position="117"/>
    </location>
</feature>
<protein>
    <recommendedName>
        <fullName evidence="8">5-hydroxyisourate hydrolase</fullName>
        <shortName evidence="8">HIU hydrolase</shortName>
        <shortName evidence="8">HIUHase</shortName>
        <ecNumber evidence="8">3.5.2.17</ecNumber>
    </recommendedName>
</protein>
<comment type="subunit">
    <text evidence="4 8">Homotetramer.</text>
</comment>
<keyword evidence="5 8" id="KW-0659">Purine metabolism</keyword>
<dbReference type="NCBIfam" id="TIGR02962">
    <property type="entry name" value="hdxy_isourate"/>
    <property type="match status" value="1"/>
</dbReference>
<dbReference type="PANTHER" id="PTHR10395:SF7">
    <property type="entry name" value="5-HYDROXYISOURATE HYDROLASE"/>
    <property type="match status" value="1"/>
</dbReference>
<dbReference type="PROSITE" id="PS00769">
    <property type="entry name" value="TRANSTHYRETIN_2"/>
    <property type="match status" value="1"/>
</dbReference>
<dbReference type="PANTHER" id="PTHR10395">
    <property type="entry name" value="URICASE AND TRANSTHYRETIN-RELATED"/>
    <property type="match status" value="1"/>
</dbReference>
<evidence type="ECO:0000256" key="5">
    <source>
        <dbReference type="ARBA" id="ARBA00022631"/>
    </source>
</evidence>
<name>A0A399EZP6_9DEIN</name>
<dbReference type="GO" id="GO:0033971">
    <property type="term" value="F:hydroxyisourate hydrolase activity"/>
    <property type="evidence" value="ECO:0007669"/>
    <property type="project" value="UniProtKB-EC"/>
</dbReference>
<keyword evidence="6 8" id="KW-0378">Hydrolase</keyword>
<comment type="catalytic activity">
    <reaction evidence="1 8">
        <text>5-hydroxyisourate + H2O = 5-hydroxy-2-oxo-4-ureido-2,5-dihydro-1H-imidazole-5-carboxylate + H(+)</text>
        <dbReference type="Rhea" id="RHEA:23736"/>
        <dbReference type="ChEBI" id="CHEBI:15377"/>
        <dbReference type="ChEBI" id="CHEBI:15378"/>
        <dbReference type="ChEBI" id="CHEBI:18072"/>
        <dbReference type="ChEBI" id="CHEBI:58639"/>
        <dbReference type="EC" id="3.5.2.17"/>
    </reaction>
</comment>
<evidence type="ECO:0000313" key="10">
    <source>
        <dbReference type="EMBL" id="RIH88876.1"/>
    </source>
</evidence>
<dbReference type="CDD" id="cd05822">
    <property type="entry name" value="TLP_HIUase"/>
    <property type="match status" value="1"/>
</dbReference>
<dbReference type="InterPro" id="IPR036817">
    <property type="entry name" value="Transthyretin/HIU_hydrolase_sf"/>
</dbReference>
<dbReference type="AlphaFoldDB" id="A0A399EZP6"/>
<organism evidence="10 11">
    <name type="scientific">Meiothermus luteus</name>
    <dbReference type="NCBI Taxonomy" id="2026184"/>
    <lineage>
        <taxon>Bacteria</taxon>
        <taxon>Thermotogati</taxon>
        <taxon>Deinococcota</taxon>
        <taxon>Deinococci</taxon>
        <taxon>Thermales</taxon>
        <taxon>Thermaceae</taxon>
        <taxon>Meiothermus</taxon>
    </lineage>
</organism>
<evidence type="ECO:0000256" key="7">
    <source>
        <dbReference type="PIRSR" id="PIRSR600895-51"/>
    </source>
</evidence>
<evidence type="ECO:0000256" key="2">
    <source>
        <dbReference type="ARBA" id="ARBA00002704"/>
    </source>
</evidence>
<dbReference type="RefSeq" id="WP_119359166.1">
    <property type="nucleotide sequence ID" value="NZ_QWKZ01000009.1"/>
</dbReference>
<dbReference type="InterPro" id="IPR023419">
    <property type="entry name" value="Transthyretin_CS"/>
</dbReference>
<gene>
    <name evidence="10" type="primary">pucM</name>
    <name evidence="10" type="ORF">Mlute_00481</name>
</gene>
<comment type="caution">
    <text evidence="10">The sequence shown here is derived from an EMBL/GenBank/DDBJ whole genome shotgun (WGS) entry which is preliminary data.</text>
</comment>